<keyword evidence="4 6" id="KW-1133">Transmembrane helix</keyword>
<evidence type="ECO:0000256" key="1">
    <source>
        <dbReference type="ARBA" id="ARBA00004141"/>
    </source>
</evidence>
<dbReference type="PANTHER" id="PTHR13636">
    <property type="entry name" value="TRANSMEMBRANE PROTEIN 258"/>
    <property type="match status" value="1"/>
</dbReference>
<evidence type="ECO:0000256" key="2">
    <source>
        <dbReference type="ARBA" id="ARBA00009825"/>
    </source>
</evidence>
<comment type="similarity">
    <text evidence="2 6">Belongs to the OST5 family.</text>
</comment>
<name>A0A8D0WS79_PIG</name>
<organism evidence="7 8">
    <name type="scientific">Sus scrofa</name>
    <name type="common">Pig</name>
    <dbReference type="NCBI Taxonomy" id="9823"/>
    <lineage>
        <taxon>Eukaryota</taxon>
        <taxon>Metazoa</taxon>
        <taxon>Chordata</taxon>
        <taxon>Craniata</taxon>
        <taxon>Vertebrata</taxon>
        <taxon>Euteleostomi</taxon>
        <taxon>Mammalia</taxon>
        <taxon>Eutheria</taxon>
        <taxon>Laurasiatheria</taxon>
        <taxon>Artiodactyla</taxon>
        <taxon>Suina</taxon>
        <taxon>Suidae</taxon>
        <taxon>Sus</taxon>
    </lineage>
</organism>
<keyword evidence="5 6" id="KW-0472">Membrane</keyword>
<comment type="function">
    <text evidence="6">Subunit of the oligosaccharyl transferase (OST) complex that catalyzes the initial transfer of a defined glycan (Glc(3)Man(9)GlcNAc(2) in eukaryotes) from the lipid carrier dolichol-pyrophosphate to an asparagine residue within an Asn-X-Ser/Thr consensus motif in nascent polypeptide chains, the first step in protein N-glycosylation. N-glycosylation occurs cotranslationally and the complex associates with the Sec61 complex at the channel-forming translocon complex that mediates protein translocation across the endoplasmic reticulum (ER). All subunits are required for a maximal enzyme activity.</text>
</comment>
<feature type="transmembrane region" description="Helical" evidence="6">
    <location>
        <begin position="50"/>
        <end position="74"/>
    </location>
</feature>
<dbReference type="Ensembl" id="ENSSSCT00030055196.1">
    <property type="protein sequence ID" value="ENSSSCP00030025212.1"/>
    <property type="gene ID" value="ENSSSCG00030039660.1"/>
</dbReference>
<feature type="transmembrane region" description="Helical" evidence="6">
    <location>
        <begin position="86"/>
        <end position="109"/>
    </location>
</feature>
<accession>A0A8D0WS79</accession>
<keyword evidence="3 6" id="KW-0812">Transmembrane</keyword>
<dbReference type="Proteomes" id="UP000694570">
    <property type="component" value="Unplaced"/>
</dbReference>
<evidence type="ECO:0000256" key="4">
    <source>
        <dbReference type="ARBA" id="ARBA00022989"/>
    </source>
</evidence>
<dbReference type="Proteomes" id="UP000694726">
    <property type="component" value="Unplaced"/>
</dbReference>
<protein>
    <recommendedName>
        <fullName evidence="6">Dolichyl-diphosphooligosaccharide-protein glycosyltransferase subunit TMEM258</fullName>
    </recommendedName>
    <alternativeName>
        <fullName evidence="6">Transmembrane protein 258</fullName>
    </alternativeName>
</protein>
<evidence type="ECO:0000256" key="3">
    <source>
        <dbReference type="ARBA" id="ARBA00022692"/>
    </source>
</evidence>
<dbReference type="InterPro" id="IPR007915">
    <property type="entry name" value="TMEM258/Ost5"/>
</dbReference>
<sequence>LDALIPKYHSLIAFISQLTNDILSIPISLKKQQLNSGAVDHTTSSVNLAFFPHLIMCYWSLACCSLPSSLFMRSPTKHPRDISKKLLIILVASHFKGFGVLFLLLWVSIYV</sequence>
<proteinExistence type="inferred from homology"/>
<dbReference type="AlphaFoldDB" id="A0A8D0WS79"/>
<dbReference type="Pfam" id="PF05251">
    <property type="entry name" value="Ost5"/>
    <property type="match status" value="1"/>
</dbReference>
<comment type="subcellular location">
    <subcellularLocation>
        <location evidence="1 6">Membrane</location>
        <topology evidence="1 6">Multi-pass membrane protein</topology>
    </subcellularLocation>
</comment>
<evidence type="ECO:0000313" key="8">
    <source>
        <dbReference type="Proteomes" id="UP000694570"/>
    </source>
</evidence>
<dbReference type="GO" id="GO:0008250">
    <property type="term" value="C:oligosaccharyltransferase complex"/>
    <property type="evidence" value="ECO:0007669"/>
    <property type="project" value="UniProtKB-UniRule"/>
</dbReference>
<comment type="subunit">
    <text evidence="6">Component of the oligosaccharyltransferase (OST) complex.</text>
</comment>
<evidence type="ECO:0000313" key="7">
    <source>
        <dbReference type="Ensembl" id="ENSSSCP00030025212.1"/>
    </source>
</evidence>
<reference evidence="7" key="1">
    <citation type="submission" date="2025-05" db="UniProtKB">
        <authorList>
            <consortium name="Ensembl"/>
        </authorList>
    </citation>
    <scope>IDENTIFICATION</scope>
</reference>
<evidence type="ECO:0000256" key="5">
    <source>
        <dbReference type="ARBA" id="ARBA00023136"/>
    </source>
</evidence>
<evidence type="ECO:0000256" key="6">
    <source>
        <dbReference type="RuleBase" id="RU367008"/>
    </source>
</evidence>
<dbReference type="GO" id="GO:0006487">
    <property type="term" value="P:protein N-linked glycosylation"/>
    <property type="evidence" value="ECO:0007669"/>
    <property type="project" value="UniProtKB-UniRule"/>
</dbReference>
<dbReference type="Ensembl" id="ENSSSCT00015098055.1">
    <property type="protein sequence ID" value="ENSSSCP00015040307.1"/>
    <property type="gene ID" value="ENSSSCG00015073054.1"/>
</dbReference>